<dbReference type="RefSeq" id="YP_009594105.1">
    <property type="nucleotide sequence ID" value="NC_041872.1"/>
</dbReference>
<keyword evidence="2" id="KW-1185">Reference proteome</keyword>
<dbReference type="GeneID" id="40069622"/>
<dbReference type="EMBL" id="KT876724">
    <property type="protein sequence ID" value="ALN97162.1"/>
    <property type="molecule type" value="Genomic_DNA"/>
</dbReference>
<accession>A0A141HR51</accession>
<organism evidence="1 2">
    <name type="scientific">Flavobacterium phage FpV4</name>
    <dbReference type="NCBI Taxonomy" id="1740108"/>
    <lineage>
        <taxon>Viruses</taxon>
        <taxon>Duplodnaviria</taxon>
        <taxon>Heunggongvirae</taxon>
        <taxon>Uroviricota</taxon>
        <taxon>Caudoviricetes</taxon>
        <taxon>Fipvunavirus</taxon>
        <taxon>Fipvunavirus Fpv4</taxon>
    </lineage>
</organism>
<evidence type="ECO:0000313" key="2">
    <source>
        <dbReference type="Proteomes" id="UP000221857"/>
    </source>
</evidence>
<dbReference type="KEGG" id="vg:40069622"/>
<evidence type="ECO:0000313" key="1">
    <source>
        <dbReference type="EMBL" id="ALN97162.1"/>
    </source>
</evidence>
<proteinExistence type="predicted"/>
<dbReference type="Proteomes" id="UP000221857">
    <property type="component" value="Segment"/>
</dbReference>
<name>A0A141HR51_9CAUD</name>
<protein>
    <submittedName>
        <fullName evidence="1">Uncharacterized protein</fullName>
    </submittedName>
</protein>
<sequence>MLQLTETYRSEFHGNEFKIGSSVTSYFVPIINCIRESNRYQRVTEGNFILYHKPLLKIDNRPRKFNIRDFLEMINESVGLYAFNLGLGEEKNIIYVGKGYIVNDKDEILMVLTTKPDKLNLPFQPRYSKSTIPKENAKNLTLLVSTELVTNPIYTNFYKKLEKEYILDAYKVNIPVVFTTSVKIENLTYSNEFEMKFNNIDELQNHLINNVGSIMFKSPEQFKTFNPGIGSKLEDRQRKFVPVKKDEVLWGEEIPKMEGLVAQMRRRGAIDPINPITSDYLNSFNIEEARRLVNESLLVPSNFLNSSTDSYNEYPGTPAEAFNISLGNQLLNNPLPAPTTRTRTVINLIDDTEEPQVEDLPF</sequence>
<reference evidence="1 2" key="1">
    <citation type="journal article" date="2016" name="PLoS ONE">
        <title>Comparative Genome Analysis Provides Insights into the Pathogenicity of Flavobacterium psychrophilum.</title>
        <authorList>
            <person name="Castillo D."/>
            <person name="Christiansen R.H."/>
            <person name="Dalsgaard I."/>
            <person name="Madsen L."/>
            <person name="Espejo R."/>
            <person name="Middelboe M."/>
        </authorList>
    </citation>
    <scope>NUCLEOTIDE SEQUENCE [LARGE SCALE GENOMIC DNA]</scope>
</reference>